<keyword evidence="2" id="KW-1185">Reference proteome</keyword>
<dbReference type="EMBL" id="LRGB01001361">
    <property type="protein sequence ID" value="KZS12637.1"/>
    <property type="molecule type" value="Genomic_DNA"/>
</dbReference>
<evidence type="ECO:0000313" key="1">
    <source>
        <dbReference type="EMBL" id="KZS12637.1"/>
    </source>
</evidence>
<sequence>MDDDSDKKVQGNILKHPLHFLSETCLVPPLPLPTDTPFPSTRMEQGEMCGLPFDILG</sequence>
<protein>
    <submittedName>
        <fullName evidence="1">Uncharacterized protein</fullName>
    </submittedName>
</protein>
<dbReference type="AlphaFoldDB" id="A0A164VTH5"/>
<name>A0A164VTH5_9CRUS</name>
<dbReference type="Proteomes" id="UP000076858">
    <property type="component" value="Unassembled WGS sequence"/>
</dbReference>
<reference evidence="1 2" key="1">
    <citation type="submission" date="2016-03" db="EMBL/GenBank/DDBJ databases">
        <title>EvidentialGene: Evidence-directed Construction of Genes on Genomes.</title>
        <authorList>
            <person name="Gilbert D.G."/>
            <person name="Choi J.-H."/>
            <person name="Mockaitis K."/>
            <person name="Colbourne J."/>
            <person name="Pfrender M."/>
        </authorList>
    </citation>
    <scope>NUCLEOTIDE SEQUENCE [LARGE SCALE GENOMIC DNA]</scope>
    <source>
        <strain evidence="1 2">Xinb3</strain>
        <tissue evidence="1">Complete organism</tissue>
    </source>
</reference>
<comment type="caution">
    <text evidence="1">The sequence shown here is derived from an EMBL/GenBank/DDBJ whole genome shotgun (WGS) entry which is preliminary data.</text>
</comment>
<organism evidence="1 2">
    <name type="scientific">Daphnia magna</name>
    <dbReference type="NCBI Taxonomy" id="35525"/>
    <lineage>
        <taxon>Eukaryota</taxon>
        <taxon>Metazoa</taxon>
        <taxon>Ecdysozoa</taxon>
        <taxon>Arthropoda</taxon>
        <taxon>Crustacea</taxon>
        <taxon>Branchiopoda</taxon>
        <taxon>Diplostraca</taxon>
        <taxon>Cladocera</taxon>
        <taxon>Anomopoda</taxon>
        <taxon>Daphniidae</taxon>
        <taxon>Daphnia</taxon>
    </lineage>
</organism>
<gene>
    <name evidence="1" type="ORF">APZ42_022845</name>
</gene>
<evidence type="ECO:0000313" key="2">
    <source>
        <dbReference type="Proteomes" id="UP000076858"/>
    </source>
</evidence>
<proteinExistence type="predicted"/>
<accession>A0A164VTH5</accession>